<dbReference type="PANTHER" id="PTHR47087:SF1">
    <property type="entry name" value="METHIONINE S-METHYLTRANSFERASE"/>
    <property type="match status" value="1"/>
</dbReference>
<comment type="caution">
    <text evidence="1">The sequence shown here is derived from an EMBL/GenBank/DDBJ whole genome shotgun (WGS) entry which is preliminary data.</text>
</comment>
<gene>
    <name evidence="1" type="ORF">CTI12_AA560540</name>
</gene>
<evidence type="ECO:0000313" key="1">
    <source>
        <dbReference type="EMBL" id="PWA40475.1"/>
    </source>
</evidence>
<keyword evidence="2" id="KW-1185">Reference proteome</keyword>
<accession>A0A2U1KUM2</accession>
<sequence>MVLLGKSILMTQTSEKQCSRATGLCINGASWTGIPGYCRFTLALKDADFDRVLECIVKIKELVK</sequence>
<keyword evidence="1" id="KW-0032">Aminotransferase</keyword>
<dbReference type="PANTHER" id="PTHR47087">
    <property type="entry name" value="METHIONINE S-METHYLTRANSFERASE"/>
    <property type="match status" value="1"/>
</dbReference>
<reference evidence="1 2" key="1">
    <citation type="journal article" date="2018" name="Mol. Plant">
        <title>The genome of Artemisia annua provides insight into the evolution of Asteraceae family and artemisinin biosynthesis.</title>
        <authorList>
            <person name="Shen Q."/>
            <person name="Zhang L."/>
            <person name="Liao Z."/>
            <person name="Wang S."/>
            <person name="Yan T."/>
            <person name="Shi P."/>
            <person name="Liu M."/>
            <person name="Fu X."/>
            <person name="Pan Q."/>
            <person name="Wang Y."/>
            <person name="Lv Z."/>
            <person name="Lu X."/>
            <person name="Zhang F."/>
            <person name="Jiang W."/>
            <person name="Ma Y."/>
            <person name="Chen M."/>
            <person name="Hao X."/>
            <person name="Li L."/>
            <person name="Tang Y."/>
            <person name="Lv G."/>
            <person name="Zhou Y."/>
            <person name="Sun X."/>
            <person name="Brodelius P.E."/>
            <person name="Rose J.K.C."/>
            <person name="Tang K."/>
        </authorList>
    </citation>
    <scope>NUCLEOTIDE SEQUENCE [LARGE SCALE GENOMIC DNA]</scope>
    <source>
        <strain evidence="2">cv. Huhao1</strain>
        <tissue evidence="1">Leaf</tissue>
    </source>
</reference>
<dbReference type="Proteomes" id="UP000245207">
    <property type="component" value="Unassembled WGS sequence"/>
</dbReference>
<proteinExistence type="predicted"/>
<dbReference type="OrthoDB" id="540004at2759"/>
<dbReference type="AlphaFoldDB" id="A0A2U1KUM2"/>
<name>A0A2U1KUM2_ARTAN</name>
<dbReference type="STRING" id="35608.A0A2U1KUM2"/>
<evidence type="ECO:0000313" key="2">
    <source>
        <dbReference type="Proteomes" id="UP000245207"/>
    </source>
</evidence>
<keyword evidence="1" id="KW-0808">Transferase</keyword>
<protein>
    <submittedName>
        <fullName evidence="1">Aminotransferase, class I/classII</fullName>
    </submittedName>
</protein>
<organism evidence="1 2">
    <name type="scientific">Artemisia annua</name>
    <name type="common">Sweet wormwood</name>
    <dbReference type="NCBI Taxonomy" id="35608"/>
    <lineage>
        <taxon>Eukaryota</taxon>
        <taxon>Viridiplantae</taxon>
        <taxon>Streptophyta</taxon>
        <taxon>Embryophyta</taxon>
        <taxon>Tracheophyta</taxon>
        <taxon>Spermatophyta</taxon>
        <taxon>Magnoliopsida</taxon>
        <taxon>eudicotyledons</taxon>
        <taxon>Gunneridae</taxon>
        <taxon>Pentapetalae</taxon>
        <taxon>asterids</taxon>
        <taxon>campanulids</taxon>
        <taxon>Asterales</taxon>
        <taxon>Asteraceae</taxon>
        <taxon>Asteroideae</taxon>
        <taxon>Anthemideae</taxon>
        <taxon>Artemisiinae</taxon>
        <taxon>Artemisia</taxon>
    </lineage>
</organism>
<dbReference type="GO" id="GO:0008483">
    <property type="term" value="F:transaminase activity"/>
    <property type="evidence" value="ECO:0007669"/>
    <property type="project" value="UniProtKB-KW"/>
</dbReference>
<dbReference type="EMBL" id="PKPP01013772">
    <property type="protein sequence ID" value="PWA40475.1"/>
    <property type="molecule type" value="Genomic_DNA"/>
</dbReference>